<proteinExistence type="predicted"/>
<reference evidence="1 2" key="1">
    <citation type="journal article" date="2016" name="Mol. Biol. Evol.">
        <title>Comparative Genomics of Early-Diverging Mushroom-Forming Fungi Provides Insights into the Origins of Lignocellulose Decay Capabilities.</title>
        <authorList>
            <person name="Nagy L.G."/>
            <person name="Riley R."/>
            <person name="Tritt A."/>
            <person name="Adam C."/>
            <person name="Daum C."/>
            <person name="Floudas D."/>
            <person name="Sun H."/>
            <person name="Yadav J.S."/>
            <person name="Pangilinan J."/>
            <person name="Larsson K.H."/>
            <person name="Matsuura K."/>
            <person name="Barry K."/>
            <person name="Labutti K."/>
            <person name="Kuo R."/>
            <person name="Ohm R.A."/>
            <person name="Bhattacharya S.S."/>
            <person name="Shirouzu T."/>
            <person name="Yoshinaga Y."/>
            <person name="Martin F.M."/>
            <person name="Grigoriev I.V."/>
            <person name="Hibbett D.S."/>
        </authorList>
    </citation>
    <scope>NUCLEOTIDE SEQUENCE [LARGE SCALE GENOMIC DNA]</scope>
    <source>
        <strain evidence="1 2">HHB12029</strain>
    </source>
</reference>
<dbReference type="InterPro" id="IPR003448">
    <property type="entry name" value="Mopterin_biosynth_MoaE"/>
</dbReference>
<gene>
    <name evidence="1" type="ORF">EXIGLDRAFT_665212</name>
</gene>
<dbReference type="GO" id="GO:0006777">
    <property type="term" value="P:Mo-molybdopterin cofactor biosynthetic process"/>
    <property type="evidence" value="ECO:0007669"/>
    <property type="project" value="InterPro"/>
</dbReference>
<dbReference type="PANTHER" id="PTHR23404">
    <property type="entry name" value="MOLYBDOPTERIN SYNTHASE RELATED"/>
    <property type="match status" value="1"/>
</dbReference>
<dbReference type="EMBL" id="KV425887">
    <property type="protein sequence ID" value="KZW02652.1"/>
    <property type="molecule type" value="Genomic_DNA"/>
</dbReference>
<keyword evidence="2" id="KW-1185">Reference proteome</keyword>
<dbReference type="InterPro" id="IPR036563">
    <property type="entry name" value="MoaE_sf"/>
</dbReference>
<evidence type="ECO:0000313" key="2">
    <source>
        <dbReference type="Proteomes" id="UP000077266"/>
    </source>
</evidence>
<protein>
    <submittedName>
        <fullName evidence="1">Molybdopterin synthase catalytic subunit 2</fullName>
    </submittedName>
</protein>
<dbReference type="CDD" id="cd00756">
    <property type="entry name" value="MoaE"/>
    <property type="match status" value="1"/>
</dbReference>
<name>A0A165PTM9_EXIGL</name>
<dbReference type="Pfam" id="PF02391">
    <property type="entry name" value="MoaE"/>
    <property type="match status" value="1"/>
</dbReference>
<dbReference type="Proteomes" id="UP000077266">
    <property type="component" value="Unassembled WGS sequence"/>
</dbReference>
<accession>A0A165PTM9</accession>
<dbReference type="AlphaFoldDB" id="A0A165PTM9"/>
<sequence length="168" mass="18229">MPQHDHEASVGLAGSNDHGDVCSLTFDALDVAEISNSVLKASCGATALFIGTTRDSFQGKRVVELRYQSYSSLALKAMLGIVESVRTAHPESELHFAVHHRLGIVPVEQASIVIAVSAPHRRAAFEACEHVLEEVKARAPIWKQEVYAEGLGDAEWKANVVSSQRNQV</sequence>
<dbReference type="OrthoDB" id="5531344at2759"/>
<dbReference type="InParanoid" id="A0A165PTM9"/>
<dbReference type="STRING" id="1314781.A0A165PTM9"/>
<organism evidence="1 2">
    <name type="scientific">Exidia glandulosa HHB12029</name>
    <dbReference type="NCBI Taxonomy" id="1314781"/>
    <lineage>
        <taxon>Eukaryota</taxon>
        <taxon>Fungi</taxon>
        <taxon>Dikarya</taxon>
        <taxon>Basidiomycota</taxon>
        <taxon>Agaricomycotina</taxon>
        <taxon>Agaricomycetes</taxon>
        <taxon>Auriculariales</taxon>
        <taxon>Exidiaceae</taxon>
        <taxon>Exidia</taxon>
    </lineage>
</organism>
<dbReference type="Gene3D" id="3.90.1170.40">
    <property type="entry name" value="Molybdopterin biosynthesis MoaE subunit"/>
    <property type="match status" value="1"/>
</dbReference>
<evidence type="ECO:0000313" key="1">
    <source>
        <dbReference type="EMBL" id="KZW02652.1"/>
    </source>
</evidence>
<dbReference type="SUPFAM" id="SSF54690">
    <property type="entry name" value="Molybdopterin synthase subunit MoaE"/>
    <property type="match status" value="1"/>
</dbReference>